<evidence type="ECO:0000256" key="9">
    <source>
        <dbReference type="SAM" id="MobiDB-lite"/>
    </source>
</evidence>
<feature type="compositionally biased region" description="Polar residues" evidence="9">
    <location>
        <begin position="41"/>
        <end position="50"/>
    </location>
</feature>
<comment type="similarity">
    <text evidence="2 8">Belongs to the SYF2 family.</text>
</comment>
<dbReference type="AlphaFoldDB" id="A0A9P8TRS8"/>
<comment type="caution">
    <text evidence="10">The sequence shown here is derived from an EMBL/GenBank/DDBJ whole genome shotgun (WGS) entry which is preliminary data.</text>
</comment>
<protein>
    <recommendedName>
        <fullName evidence="3 8">Pre-mRNA-splicing factor SYF2</fullName>
    </recommendedName>
</protein>
<feature type="compositionally biased region" description="Basic and acidic residues" evidence="9">
    <location>
        <begin position="30"/>
        <end position="40"/>
    </location>
</feature>
<dbReference type="EMBL" id="JAEUBG010000552">
    <property type="protein sequence ID" value="KAH3688011.1"/>
    <property type="molecule type" value="Genomic_DNA"/>
</dbReference>
<evidence type="ECO:0000256" key="2">
    <source>
        <dbReference type="ARBA" id="ARBA00010028"/>
    </source>
</evidence>
<evidence type="ECO:0000256" key="8">
    <source>
        <dbReference type="RuleBase" id="RU367148"/>
    </source>
</evidence>
<sequence>MNNDQTPTVQDRLAKLKQLQKRKAQSSKTNRRELYLEQKKQNPNSKTPLPSHSLDKQIDEKDQQKAQRLKNLDYTLEQSEEWEQKQQEKKDNQTRSGFQDYSQLAERAYRKEVSHLGKSTLLLKSGPTSAKSKTQIANTASKKQLQQLSKYSSDSSDSETEAQEDFTNKPNNQAIESLVSSLDASSSRKYKSRMEQRAKNEAQGLQEGVIGASTKERDFVMKLGRYLGDSGDSKS</sequence>
<comment type="function">
    <text evidence="8">Involved in pre-mRNA splicing.</text>
</comment>
<feature type="compositionally biased region" description="Basic and acidic residues" evidence="9">
    <location>
        <begin position="82"/>
        <end position="93"/>
    </location>
</feature>
<comment type="subcellular location">
    <subcellularLocation>
        <location evidence="1 8">Nucleus</location>
    </subcellularLocation>
</comment>
<dbReference type="Pfam" id="PF08231">
    <property type="entry name" value="SYF2"/>
    <property type="match status" value="1"/>
</dbReference>
<evidence type="ECO:0000256" key="3">
    <source>
        <dbReference type="ARBA" id="ARBA00014745"/>
    </source>
</evidence>
<feature type="compositionally biased region" description="Polar residues" evidence="9">
    <location>
        <begin position="126"/>
        <end position="140"/>
    </location>
</feature>
<keyword evidence="11" id="KW-1185">Reference proteome</keyword>
<proteinExistence type="inferred from homology"/>
<feature type="compositionally biased region" description="Basic and acidic residues" evidence="9">
    <location>
        <begin position="53"/>
        <end position="65"/>
    </location>
</feature>
<evidence type="ECO:0000256" key="7">
    <source>
        <dbReference type="ARBA" id="ARBA00023242"/>
    </source>
</evidence>
<feature type="region of interest" description="Disordered" evidence="9">
    <location>
        <begin position="118"/>
        <end position="209"/>
    </location>
</feature>
<reference evidence="10" key="1">
    <citation type="journal article" date="2021" name="Open Biol.">
        <title>Shared evolutionary footprints suggest mitochondrial oxidative damage underlies multiple complex I losses in fungi.</title>
        <authorList>
            <person name="Schikora-Tamarit M.A."/>
            <person name="Marcet-Houben M."/>
            <person name="Nosek J."/>
            <person name="Gabaldon T."/>
        </authorList>
    </citation>
    <scope>NUCLEOTIDE SEQUENCE</scope>
    <source>
        <strain evidence="10">CBS2887</strain>
    </source>
</reference>
<organism evidence="10 11">
    <name type="scientific">Wickerhamomyces pijperi</name>
    <name type="common">Yeast</name>
    <name type="synonym">Pichia pijperi</name>
    <dbReference type="NCBI Taxonomy" id="599730"/>
    <lineage>
        <taxon>Eukaryota</taxon>
        <taxon>Fungi</taxon>
        <taxon>Dikarya</taxon>
        <taxon>Ascomycota</taxon>
        <taxon>Saccharomycotina</taxon>
        <taxon>Saccharomycetes</taxon>
        <taxon>Phaffomycetales</taxon>
        <taxon>Wickerhamomycetaceae</taxon>
        <taxon>Wickerhamomyces</taxon>
    </lineage>
</organism>
<keyword evidence="7 8" id="KW-0539">Nucleus</keyword>
<name>A0A9P8TRS8_WICPI</name>
<feature type="region of interest" description="Disordered" evidence="9">
    <location>
        <begin position="80"/>
        <end position="103"/>
    </location>
</feature>
<keyword evidence="6 8" id="KW-0508">mRNA splicing</keyword>
<evidence type="ECO:0000256" key="4">
    <source>
        <dbReference type="ARBA" id="ARBA00022664"/>
    </source>
</evidence>
<dbReference type="Proteomes" id="UP000774326">
    <property type="component" value="Unassembled WGS sequence"/>
</dbReference>
<feature type="compositionally biased region" description="Low complexity" evidence="9">
    <location>
        <begin position="141"/>
        <end position="155"/>
    </location>
</feature>
<feature type="compositionally biased region" description="Low complexity" evidence="9">
    <location>
        <begin position="177"/>
        <end position="187"/>
    </location>
</feature>
<keyword evidence="5 8" id="KW-0747">Spliceosome</keyword>
<dbReference type="GO" id="GO:0005681">
    <property type="term" value="C:spliceosomal complex"/>
    <property type="evidence" value="ECO:0007669"/>
    <property type="project" value="UniProtKB-KW"/>
</dbReference>
<evidence type="ECO:0000256" key="1">
    <source>
        <dbReference type="ARBA" id="ARBA00004123"/>
    </source>
</evidence>
<comment type="subunit">
    <text evidence="8">May be part of a spliceosome complex.</text>
</comment>
<dbReference type="GO" id="GO:0000398">
    <property type="term" value="P:mRNA splicing, via spliceosome"/>
    <property type="evidence" value="ECO:0007669"/>
    <property type="project" value="UniProtKB-UniRule"/>
</dbReference>
<accession>A0A9P8TRS8</accession>
<gene>
    <name evidence="10" type="ORF">WICPIJ_001005</name>
</gene>
<evidence type="ECO:0000256" key="6">
    <source>
        <dbReference type="ARBA" id="ARBA00023187"/>
    </source>
</evidence>
<evidence type="ECO:0000313" key="11">
    <source>
        <dbReference type="Proteomes" id="UP000774326"/>
    </source>
</evidence>
<evidence type="ECO:0000313" key="10">
    <source>
        <dbReference type="EMBL" id="KAH3688011.1"/>
    </source>
</evidence>
<dbReference type="InterPro" id="IPR013260">
    <property type="entry name" value="mRNA_splic_SYF2"/>
</dbReference>
<evidence type="ECO:0000256" key="5">
    <source>
        <dbReference type="ARBA" id="ARBA00022728"/>
    </source>
</evidence>
<keyword evidence="4 8" id="KW-0507">mRNA processing</keyword>
<feature type="region of interest" description="Disordered" evidence="9">
    <location>
        <begin position="17"/>
        <end position="66"/>
    </location>
</feature>
<reference evidence="10" key="2">
    <citation type="submission" date="2021-01" db="EMBL/GenBank/DDBJ databases">
        <authorList>
            <person name="Schikora-Tamarit M.A."/>
        </authorList>
    </citation>
    <scope>NUCLEOTIDE SEQUENCE</scope>
    <source>
        <strain evidence="10">CBS2887</strain>
    </source>
</reference>